<sequence length="328" mass="33426">MVVRFLAIVCGLLLAAGCADSNGEATSPTPSVSVTGNHRVSPYLDIESGTADVTAIAEATGQADYTVAFAVANSAGECTATWGGSTALDDEEVKADLDAIGELGGQITVATGGADGTYLEAVCTATELATAYEKALDAAGSNRLDVDILIGDGQKFSAGTVATALEAVQAARDTVVSVTVPVAEDGGGLTDDATELLRSVKSAGLDVTVNVMTMNFEGSGDWGTAMTKAAEAVRDDVAAIWPGVSDADLYEMLGVTPMIGVNDSGATTTVANARTLLDYAEEKKLGFVRFWSVDRDNDGCADGTVSSSCSGIAQSDYAFTSLFAGFRS</sequence>
<keyword evidence="1" id="KW-0732">Signal</keyword>
<dbReference type="Gene3D" id="3.20.20.80">
    <property type="entry name" value="Glycosidases"/>
    <property type="match status" value="1"/>
</dbReference>
<evidence type="ECO:0000313" key="2">
    <source>
        <dbReference type="EMBL" id="SNY69061.1"/>
    </source>
</evidence>
<name>A0A285KCM2_9ACTN</name>
<protein>
    <submittedName>
        <fullName evidence="2">Chitinase</fullName>
    </submittedName>
</protein>
<dbReference type="InterPro" id="IPR052750">
    <property type="entry name" value="GH18_Chitinase"/>
</dbReference>
<dbReference type="AlphaFoldDB" id="A0A285KCM2"/>
<evidence type="ECO:0000313" key="3">
    <source>
        <dbReference type="Proteomes" id="UP000219612"/>
    </source>
</evidence>
<dbReference type="Proteomes" id="UP000219612">
    <property type="component" value="Unassembled WGS sequence"/>
</dbReference>
<dbReference type="OrthoDB" id="99456at2"/>
<accession>A0A285KCM2</accession>
<evidence type="ECO:0000256" key="1">
    <source>
        <dbReference type="SAM" id="SignalP"/>
    </source>
</evidence>
<gene>
    <name evidence="2" type="ORF">SAMN05421748_134102</name>
</gene>
<dbReference type="PANTHER" id="PTHR42976:SF1">
    <property type="entry name" value="GH18 DOMAIN-CONTAINING PROTEIN-RELATED"/>
    <property type="match status" value="1"/>
</dbReference>
<dbReference type="PROSITE" id="PS51257">
    <property type="entry name" value="PROKAR_LIPOPROTEIN"/>
    <property type="match status" value="1"/>
</dbReference>
<dbReference type="InterPro" id="IPR017853">
    <property type="entry name" value="GH"/>
</dbReference>
<dbReference type="PANTHER" id="PTHR42976">
    <property type="entry name" value="BIFUNCTIONAL CHITINASE/LYSOZYME-RELATED"/>
    <property type="match status" value="1"/>
</dbReference>
<feature type="chain" id="PRO_5012899566" evidence="1">
    <location>
        <begin position="22"/>
        <end position="328"/>
    </location>
</feature>
<proteinExistence type="predicted"/>
<reference evidence="2 3" key="1">
    <citation type="submission" date="2017-09" db="EMBL/GenBank/DDBJ databases">
        <authorList>
            <person name="Ehlers B."/>
            <person name="Leendertz F.H."/>
        </authorList>
    </citation>
    <scope>NUCLEOTIDE SEQUENCE [LARGE SCALE GENOMIC DNA]</scope>
    <source>
        <strain evidence="2 3">CGMCC 4.6857</strain>
    </source>
</reference>
<feature type="signal peptide" evidence="1">
    <location>
        <begin position="1"/>
        <end position="21"/>
    </location>
</feature>
<organism evidence="2 3">
    <name type="scientific">Paractinoplanes atraurantiacus</name>
    <dbReference type="NCBI Taxonomy" id="1036182"/>
    <lineage>
        <taxon>Bacteria</taxon>
        <taxon>Bacillati</taxon>
        <taxon>Actinomycetota</taxon>
        <taxon>Actinomycetes</taxon>
        <taxon>Micromonosporales</taxon>
        <taxon>Micromonosporaceae</taxon>
        <taxon>Paractinoplanes</taxon>
    </lineage>
</organism>
<dbReference type="SUPFAM" id="SSF51445">
    <property type="entry name" value="(Trans)glycosidases"/>
    <property type="match status" value="1"/>
</dbReference>
<keyword evidence="3" id="KW-1185">Reference proteome</keyword>
<dbReference type="EMBL" id="OBDY01000034">
    <property type="protein sequence ID" value="SNY69061.1"/>
    <property type="molecule type" value="Genomic_DNA"/>
</dbReference>